<dbReference type="AlphaFoldDB" id="A0AAE1V4A5"/>
<dbReference type="PANTHER" id="PTHR44102:SF4">
    <property type="entry name" value="PROTEIN NPGR1"/>
    <property type="match status" value="1"/>
</dbReference>
<dbReference type="Proteomes" id="UP001291623">
    <property type="component" value="Unassembled WGS sequence"/>
</dbReference>
<reference evidence="1" key="1">
    <citation type="submission" date="2023-12" db="EMBL/GenBank/DDBJ databases">
        <title>Genome assembly of Anisodus tanguticus.</title>
        <authorList>
            <person name="Wang Y.-J."/>
        </authorList>
    </citation>
    <scope>NUCLEOTIDE SEQUENCE</scope>
    <source>
        <strain evidence="1">KB-2021</strain>
        <tissue evidence="1">Leaf</tissue>
    </source>
</reference>
<dbReference type="EMBL" id="JAVYJV010000018">
    <property type="protein sequence ID" value="KAK4348189.1"/>
    <property type="molecule type" value="Genomic_DNA"/>
</dbReference>
<dbReference type="PANTHER" id="PTHR44102">
    <property type="entry name" value="PROTEIN NPG1"/>
    <property type="match status" value="1"/>
</dbReference>
<organism evidence="1 2">
    <name type="scientific">Anisodus tanguticus</name>
    <dbReference type="NCBI Taxonomy" id="243964"/>
    <lineage>
        <taxon>Eukaryota</taxon>
        <taxon>Viridiplantae</taxon>
        <taxon>Streptophyta</taxon>
        <taxon>Embryophyta</taxon>
        <taxon>Tracheophyta</taxon>
        <taxon>Spermatophyta</taxon>
        <taxon>Magnoliopsida</taxon>
        <taxon>eudicotyledons</taxon>
        <taxon>Gunneridae</taxon>
        <taxon>Pentapetalae</taxon>
        <taxon>asterids</taxon>
        <taxon>lamiids</taxon>
        <taxon>Solanales</taxon>
        <taxon>Solanaceae</taxon>
        <taxon>Solanoideae</taxon>
        <taxon>Hyoscyameae</taxon>
        <taxon>Anisodus</taxon>
    </lineage>
</organism>
<evidence type="ECO:0000313" key="1">
    <source>
        <dbReference type="EMBL" id="KAK4348189.1"/>
    </source>
</evidence>
<protein>
    <submittedName>
        <fullName evidence="1">Uncharacterized protein</fullName>
    </submittedName>
</protein>
<sequence length="97" mass="10761">MAVDKKYNSNVGPSPVFSSYCISDLDNQSETISPIVIVTVTKESNQFAGSRAKAWKLLDLVASAERRFEDAEAIVNLALNETGQVYEMEHLRLKVVL</sequence>
<keyword evidence="2" id="KW-1185">Reference proteome</keyword>
<name>A0AAE1V4A5_9SOLA</name>
<proteinExistence type="predicted"/>
<accession>A0AAE1V4A5</accession>
<comment type="caution">
    <text evidence="1">The sequence shown here is derived from an EMBL/GenBank/DDBJ whole genome shotgun (WGS) entry which is preliminary data.</text>
</comment>
<dbReference type="InterPro" id="IPR043376">
    <property type="entry name" value="NPG1-like"/>
</dbReference>
<evidence type="ECO:0000313" key="2">
    <source>
        <dbReference type="Proteomes" id="UP001291623"/>
    </source>
</evidence>
<gene>
    <name evidence="1" type="ORF">RND71_034528</name>
</gene>